<feature type="transmembrane region" description="Helical" evidence="13">
    <location>
        <begin position="88"/>
        <end position="107"/>
    </location>
</feature>
<feature type="transmembrane region" description="Helical" evidence="13">
    <location>
        <begin position="278"/>
        <end position="299"/>
    </location>
</feature>
<evidence type="ECO:0000256" key="10">
    <source>
        <dbReference type="ARBA" id="ARBA00023136"/>
    </source>
</evidence>
<dbReference type="GO" id="GO:0015293">
    <property type="term" value="F:symporter activity"/>
    <property type="evidence" value="ECO:0007669"/>
    <property type="project" value="UniProtKB-KW"/>
</dbReference>
<dbReference type="InterPro" id="IPR050277">
    <property type="entry name" value="Sodium:Solute_Symporter"/>
</dbReference>
<keyword evidence="9" id="KW-0406">Ion transport</keyword>
<gene>
    <name evidence="14" type="ORF">DU504_16965</name>
</gene>
<evidence type="ECO:0000256" key="9">
    <source>
        <dbReference type="ARBA" id="ARBA00023065"/>
    </source>
</evidence>
<dbReference type="GO" id="GO:0046942">
    <property type="term" value="P:carboxylic acid transport"/>
    <property type="evidence" value="ECO:0007669"/>
    <property type="project" value="UniProtKB-ARBA"/>
</dbReference>
<comment type="similarity">
    <text evidence="2 12">Belongs to the sodium:solute symporter (SSF) (TC 2.A.21) family.</text>
</comment>
<dbReference type="CDD" id="cd10322">
    <property type="entry name" value="SLC5sbd"/>
    <property type="match status" value="1"/>
</dbReference>
<feature type="transmembrane region" description="Helical" evidence="13">
    <location>
        <begin position="168"/>
        <end position="191"/>
    </location>
</feature>
<evidence type="ECO:0000256" key="5">
    <source>
        <dbReference type="ARBA" id="ARBA00022692"/>
    </source>
</evidence>
<evidence type="ECO:0000256" key="6">
    <source>
        <dbReference type="ARBA" id="ARBA00022847"/>
    </source>
</evidence>
<dbReference type="RefSeq" id="WP_114450699.1">
    <property type="nucleotide sequence ID" value="NZ_QPHM01000003.1"/>
</dbReference>
<evidence type="ECO:0000256" key="8">
    <source>
        <dbReference type="ARBA" id="ARBA00023053"/>
    </source>
</evidence>
<evidence type="ECO:0000256" key="12">
    <source>
        <dbReference type="RuleBase" id="RU362091"/>
    </source>
</evidence>
<keyword evidence="3" id="KW-0813">Transport</keyword>
<dbReference type="InterPro" id="IPR018212">
    <property type="entry name" value="Na/solute_symporter_CS"/>
</dbReference>
<keyword evidence="5 13" id="KW-0812">Transmembrane</keyword>
<keyword evidence="8" id="KW-0915">Sodium</keyword>
<organism evidence="14 15">
    <name type="scientific">Haloplanus salinus</name>
    <dbReference type="NCBI Taxonomy" id="1126245"/>
    <lineage>
        <taxon>Archaea</taxon>
        <taxon>Methanobacteriati</taxon>
        <taxon>Methanobacteriota</taxon>
        <taxon>Stenosarchaea group</taxon>
        <taxon>Halobacteria</taxon>
        <taxon>Halobacteriales</taxon>
        <taxon>Haloferacaceae</taxon>
        <taxon>Haloplanus</taxon>
    </lineage>
</organism>
<accession>A0A368N1V0</accession>
<dbReference type="PROSITE" id="PS00456">
    <property type="entry name" value="NA_SOLUT_SYMP_1"/>
    <property type="match status" value="1"/>
</dbReference>
<feature type="transmembrane region" description="Helical" evidence="13">
    <location>
        <begin position="434"/>
        <end position="452"/>
    </location>
</feature>
<evidence type="ECO:0000313" key="15">
    <source>
        <dbReference type="Proteomes" id="UP000252189"/>
    </source>
</evidence>
<feature type="transmembrane region" description="Helical" evidence="13">
    <location>
        <begin position="458"/>
        <end position="479"/>
    </location>
</feature>
<dbReference type="InterPro" id="IPR001734">
    <property type="entry name" value="Na/solute_symporter"/>
</dbReference>
<dbReference type="PROSITE" id="PS50283">
    <property type="entry name" value="NA_SOLUT_SYMP_3"/>
    <property type="match status" value="1"/>
</dbReference>
<name>A0A368N1V0_9EURY</name>
<keyword evidence="6" id="KW-0769">Symport</keyword>
<evidence type="ECO:0000313" key="14">
    <source>
        <dbReference type="EMBL" id="RCU44527.1"/>
    </source>
</evidence>
<feature type="transmembrane region" description="Helical" evidence="13">
    <location>
        <begin position="20"/>
        <end position="40"/>
    </location>
</feature>
<dbReference type="InterPro" id="IPR038377">
    <property type="entry name" value="Na/Glc_symporter_sf"/>
</dbReference>
<dbReference type="PANTHER" id="PTHR48086:SF3">
    <property type="entry name" value="SODIUM_PROLINE SYMPORTER"/>
    <property type="match status" value="1"/>
</dbReference>
<feature type="transmembrane region" description="Helical" evidence="13">
    <location>
        <begin position="239"/>
        <end position="258"/>
    </location>
</feature>
<proteinExistence type="inferred from homology"/>
<dbReference type="GO" id="GO:0006814">
    <property type="term" value="P:sodium ion transport"/>
    <property type="evidence" value="ECO:0007669"/>
    <property type="project" value="UniProtKB-KW"/>
</dbReference>
<keyword evidence="7 13" id="KW-1133">Transmembrane helix</keyword>
<protein>
    <submittedName>
        <fullName evidence="14">Sodium:solute symporter family protein</fullName>
    </submittedName>
</protein>
<evidence type="ECO:0000256" key="4">
    <source>
        <dbReference type="ARBA" id="ARBA00022475"/>
    </source>
</evidence>
<evidence type="ECO:0000256" key="7">
    <source>
        <dbReference type="ARBA" id="ARBA00022989"/>
    </source>
</evidence>
<dbReference type="GO" id="GO:0005886">
    <property type="term" value="C:plasma membrane"/>
    <property type="evidence" value="ECO:0007669"/>
    <property type="project" value="UniProtKB-SubCell"/>
</dbReference>
<feature type="transmembrane region" description="Helical" evidence="13">
    <location>
        <begin position="376"/>
        <end position="396"/>
    </location>
</feature>
<dbReference type="Proteomes" id="UP000252189">
    <property type="component" value="Unassembled WGS sequence"/>
</dbReference>
<sequence length="494" mass="51467">MSSLGLGVLQTGTGDVNPAYLGVFVVYLVGVLAIGAWAYLKTDDVSDYWVYGKELGPTLATWSYVANFVSAVSVIGFVGSVYGGGYSIVTGIVFGLMLGISGLYFVVHKVRELNHITFPDIIAELTGREVARPITGGVLLANAWVYLIMQLVGAGLLVTTITGVPYQYMIWVIGGVFILYTVMGGLVSVAWTDLAQGTLMVATVALALGYMVFDLGSLTSLNQQFMALDPANVAPLGDGAYTLIGVAASIVAFFGTIFTSQATVVRINATDSIRTAKFHLAAAGFILSVFYVMLVMLGAGTTVGLNGAGLAVENVDRAFPVLIMEYVPTTVGTIIIVAIMSGILSTTDTRLHACGVTAAHDLYDYFVDGGADDEKLLLVSRVSTVGFGIVATAAAVNPPGTIISLYNWRAILLTSALLVPVYVALYYRDTSGKAVLASIVLGALSGPGWNALGEPLGAPAAFVGVGMAIFGLLVGRYAWEDTPAASPGAAPSDD</sequence>
<evidence type="ECO:0000256" key="11">
    <source>
        <dbReference type="ARBA" id="ARBA00023201"/>
    </source>
</evidence>
<evidence type="ECO:0000256" key="13">
    <source>
        <dbReference type="SAM" id="Phobius"/>
    </source>
</evidence>
<keyword evidence="11" id="KW-0739">Sodium transport</keyword>
<dbReference type="PANTHER" id="PTHR48086">
    <property type="entry name" value="SODIUM/PROLINE SYMPORTER-RELATED"/>
    <property type="match status" value="1"/>
</dbReference>
<reference evidence="14 15" key="1">
    <citation type="submission" date="2018-07" db="EMBL/GenBank/DDBJ databases">
        <title>Genome sequences of Haloplanus salinus JCM 18368T.</title>
        <authorList>
            <person name="Kim Y.B."/>
            <person name="Roh S.W."/>
        </authorList>
    </citation>
    <scope>NUCLEOTIDE SEQUENCE [LARGE SCALE GENOMIC DNA]</scope>
    <source>
        <strain evidence="14 15">JCM 18368</strain>
    </source>
</reference>
<dbReference type="OrthoDB" id="9779at2157"/>
<dbReference type="EMBL" id="QPHM01000003">
    <property type="protein sequence ID" value="RCU44527.1"/>
    <property type="molecule type" value="Genomic_DNA"/>
</dbReference>
<dbReference type="Gene3D" id="1.20.1730.10">
    <property type="entry name" value="Sodium/glucose cotransporter"/>
    <property type="match status" value="1"/>
</dbReference>
<feature type="transmembrane region" description="Helical" evidence="13">
    <location>
        <begin position="408"/>
        <end position="427"/>
    </location>
</feature>
<feature type="transmembrane region" description="Helical" evidence="13">
    <location>
        <begin position="198"/>
        <end position="219"/>
    </location>
</feature>
<dbReference type="AlphaFoldDB" id="A0A368N1V0"/>
<comment type="caution">
    <text evidence="14">The sequence shown here is derived from an EMBL/GenBank/DDBJ whole genome shotgun (WGS) entry which is preliminary data.</text>
</comment>
<keyword evidence="4" id="KW-1003">Cell membrane</keyword>
<feature type="transmembrane region" description="Helical" evidence="13">
    <location>
        <begin position="61"/>
        <end position="82"/>
    </location>
</feature>
<dbReference type="Pfam" id="PF00474">
    <property type="entry name" value="SSF"/>
    <property type="match status" value="1"/>
</dbReference>
<feature type="transmembrane region" description="Helical" evidence="13">
    <location>
        <begin position="319"/>
        <end position="340"/>
    </location>
</feature>
<keyword evidence="10 13" id="KW-0472">Membrane</keyword>
<evidence type="ECO:0000256" key="1">
    <source>
        <dbReference type="ARBA" id="ARBA00004651"/>
    </source>
</evidence>
<evidence type="ECO:0000256" key="2">
    <source>
        <dbReference type="ARBA" id="ARBA00006434"/>
    </source>
</evidence>
<comment type="subcellular location">
    <subcellularLocation>
        <location evidence="1">Cell membrane</location>
        <topology evidence="1">Multi-pass membrane protein</topology>
    </subcellularLocation>
</comment>
<keyword evidence="15" id="KW-1185">Reference proteome</keyword>
<feature type="transmembrane region" description="Helical" evidence="13">
    <location>
        <begin position="138"/>
        <end position="162"/>
    </location>
</feature>
<evidence type="ECO:0000256" key="3">
    <source>
        <dbReference type="ARBA" id="ARBA00022448"/>
    </source>
</evidence>